<evidence type="ECO:0000313" key="2">
    <source>
        <dbReference type="Proteomes" id="UP001652626"/>
    </source>
</evidence>
<dbReference type="OrthoDB" id="70250at2759"/>
<dbReference type="GO" id="GO:0016757">
    <property type="term" value="F:glycosyltransferase activity"/>
    <property type="evidence" value="ECO:0007669"/>
    <property type="project" value="UniProtKB-KW"/>
</dbReference>
<proteinExistence type="predicted"/>
<evidence type="ECO:0000313" key="3">
    <source>
        <dbReference type="RefSeq" id="XP_026488206.2"/>
    </source>
</evidence>
<keyword evidence="3" id="KW-0808">Transferase</keyword>
<dbReference type="RefSeq" id="XP_026488206.2">
    <property type="nucleotide sequence ID" value="XM_026632421.2"/>
</dbReference>
<accession>A0A8B8HWX8</accession>
<feature type="transmembrane region" description="Helical" evidence="1">
    <location>
        <begin position="316"/>
        <end position="338"/>
    </location>
</feature>
<dbReference type="Pfam" id="PF05024">
    <property type="entry name" value="Gpi1"/>
    <property type="match status" value="1"/>
</dbReference>
<sequence length="484" mass="55998">MHKMPELIRILLPVLPNDNKDFFYKGYIDNSDHNCVTIFITAYANSPKIFKTKPLKENIIYGCSSDNVFDKKHMKIENWLITNRNEYPQINSLIINGKPKTDADCILMLYDYNKVRNSETISNRDDYFSTLQGLIHKDAGNHCNKVCESSFKNNNWFTSSMLVQHVYNYIYLLKWLWKSVRNKKRVSIKQGNLLLAILVDVILGYLFLQLVISSKKDLGVLLMGVLENLVNLMYSLLKWLMGAPAGLKLNNAFNKMLGKYFLYHVELWWLFIDVSGEKLDVILHLYQYLGYLGFTFQAAIISDMICLATFHSYCIYVYAARLFNIQISGLKALLRLFVGRKYNPLRGGIDSCEYTNQELFVGTVAFTILLLLLPTTVMYYIVFTMFRVLSLAVQYVLAKIIYTIQTLPFYIIVLWVSQSPKLAGNIFIEEVKGNKNTSSLILKVKLYNKSFQDLMKNFRPPVHVSKQIEWSNIVSNIFTGKQIV</sequence>
<keyword evidence="1" id="KW-0472">Membrane</keyword>
<keyword evidence="1" id="KW-0812">Transmembrane</keyword>
<feature type="transmembrane region" description="Helical" evidence="1">
    <location>
        <begin position="359"/>
        <end position="383"/>
    </location>
</feature>
<reference evidence="3" key="1">
    <citation type="submission" date="2025-08" db="UniProtKB">
        <authorList>
            <consortium name="RefSeq"/>
        </authorList>
    </citation>
    <scope>IDENTIFICATION</scope>
    <source>
        <tissue evidence="3">Whole body</tissue>
    </source>
</reference>
<feature type="transmembrane region" description="Helical" evidence="1">
    <location>
        <begin position="288"/>
        <end position="310"/>
    </location>
</feature>
<feature type="transmembrane region" description="Helical" evidence="1">
    <location>
        <begin position="395"/>
        <end position="416"/>
    </location>
</feature>
<dbReference type="OMA" id="NNAFNKM"/>
<dbReference type="PANTHER" id="PTHR21329">
    <property type="entry name" value="PHOSPHATIDYLINOSITOL N-ACETYLGLUCOSAMINYLTRANSFERASE SUBUNIT Q-RELATED"/>
    <property type="match status" value="1"/>
</dbReference>
<evidence type="ECO:0000256" key="1">
    <source>
        <dbReference type="SAM" id="Phobius"/>
    </source>
</evidence>
<dbReference type="InterPro" id="IPR007720">
    <property type="entry name" value="PigQ/GPI1"/>
</dbReference>
<dbReference type="GO" id="GO:0006506">
    <property type="term" value="P:GPI anchor biosynthetic process"/>
    <property type="evidence" value="ECO:0007669"/>
    <property type="project" value="InterPro"/>
</dbReference>
<feature type="transmembrane region" description="Helical" evidence="1">
    <location>
        <begin position="193"/>
        <end position="212"/>
    </location>
</feature>
<keyword evidence="3" id="KW-0328">Glycosyltransferase</keyword>
<name>A0A8B8HWX8_VANTA</name>
<dbReference type="GeneID" id="113394942"/>
<dbReference type="Proteomes" id="UP001652626">
    <property type="component" value="Chromosome 9"/>
</dbReference>
<dbReference type="AlphaFoldDB" id="A0A8B8HWX8"/>
<organism evidence="2 3">
    <name type="scientific">Vanessa tameamea</name>
    <name type="common">Kamehameha butterfly</name>
    <dbReference type="NCBI Taxonomy" id="334116"/>
    <lineage>
        <taxon>Eukaryota</taxon>
        <taxon>Metazoa</taxon>
        <taxon>Ecdysozoa</taxon>
        <taxon>Arthropoda</taxon>
        <taxon>Hexapoda</taxon>
        <taxon>Insecta</taxon>
        <taxon>Pterygota</taxon>
        <taxon>Neoptera</taxon>
        <taxon>Endopterygota</taxon>
        <taxon>Lepidoptera</taxon>
        <taxon>Glossata</taxon>
        <taxon>Ditrysia</taxon>
        <taxon>Papilionoidea</taxon>
        <taxon>Nymphalidae</taxon>
        <taxon>Nymphalinae</taxon>
        <taxon>Vanessa</taxon>
    </lineage>
</organism>
<gene>
    <name evidence="3" type="primary">Pig-q</name>
</gene>
<dbReference type="PANTHER" id="PTHR21329:SF3">
    <property type="entry name" value="PHOSPHATIDYLINOSITOL N-ACETYLGLUCOSAMINYLTRANSFERASE SUBUNIT Q"/>
    <property type="match status" value="1"/>
</dbReference>
<dbReference type="GO" id="GO:0005783">
    <property type="term" value="C:endoplasmic reticulum"/>
    <property type="evidence" value="ECO:0007669"/>
    <property type="project" value="TreeGrafter"/>
</dbReference>
<keyword evidence="2" id="KW-1185">Reference proteome</keyword>
<dbReference type="GO" id="GO:0016020">
    <property type="term" value="C:membrane"/>
    <property type="evidence" value="ECO:0007669"/>
    <property type="project" value="InterPro"/>
</dbReference>
<keyword evidence="1" id="KW-1133">Transmembrane helix</keyword>
<protein>
    <submittedName>
        <fullName evidence="3">Phosphatidylinositol N-acetylglucosaminyltransferase subunit Q</fullName>
    </submittedName>
</protein>